<keyword evidence="2" id="KW-0732">Signal</keyword>
<reference evidence="3" key="1">
    <citation type="journal article" date="2020" name="Stud. Mycol.">
        <title>101 Dothideomycetes genomes: a test case for predicting lifestyles and emergence of pathogens.</title>
        <authorList>
            <person name="Haridas S."/>
            <person name="Albert R."/>
            <person name="Binder M."/>
            <person name="Bloem J."/>
            <person name="Labutti K."/>
            <person name="Salamov A."/>
            <person name="Andreopoulos B."/>
            <person name="Baker S."/>
            <person name="Barry K."/>
            <person name="Bills G."/>
            <person name="Bluhm B."/>
            <person name="Cannon C."/>
            <person name="Castanera R."/>
            <person name="Culley D."/>
            <person name="Daum C."/>
            <person name="Ezra D."/>
            <person name="Gonzalez J."/>
            <person name="Henrissat B."/>
            <person name="Kuo A."/>
            <person name="Liang C."/>
            <person name="Lipzen A."/>
            <person name="Lutzoni F."/>
            <person name="Magnuson J."/>
            <person name="Mondo S."/>
            <person name="Nolan M."/>
            <person name="Ohm R."/>
            <person name="Pangilinan J."/>
            <person name="Park H.-J."/>
            <person name="Ramirez L."/>
            <person name="Alfaro M."/>
            <person name="Sun H."/>
            <person name="Tritt A."/>
            <person name="Yoshinaga Y."/>
            <person name="Zwiers L.-H."/>
            <person name="Turgeon B."/>
            <person name="Goodwin S."/>
            <person name="Spatafora J."/>
            <person name="Crous P."/>
            <person name="Grigoriev I."/>
        </authorList>
    </citation>
    <scope>NUCLEOTIDE SEQUENCE</scope>
    <source>
        <strain evidence="3">CBS 130266</strain>
    </source>
</reference>
<feature type="compositionally biased region" description="Polar residues" evidence="1">
    <location>
        <begin position="172"/>
        <end position="181"/>
    </location>
</feature>
<evidence type="ECO:0000313" key="3">
    <source>
        <dbReference type="EMBL" id="KAF2430175.1"/>
    </source>
</evidence>
<sequence length="181" mass="19325">MNMRILFSAIVLAIISSFAWLSAAEPPDPEANTACTYYLTRANRKYAGVISKIEDAIRKLEIKPDTSYTSKSANLGTLTTTAGFKREEKAGGCKVTKSGATDNVEMWGDGWGATDGGDFLKTQLARGCGVDKAKFTFTLGSKSGDTREWTANFSHQSGKPTTGDCVPRAAKNSGSQAGFKC</sequence>
<feature type="chain" id="PRO_5040165336" evidence="2">
    <location>
        <begin position="25"/>
        <end position="181"/>
    </location>
</feature>
<accession>A0A9P4TY25</accession>
<feature type="region of interest" description="Disordered" evidence="1">
    <location>
        <begin position="153"/>
        <end position="181"/>
    </location>
</feature>
<organism evidence="3 4">
    <name type="scientific">Tothia fuscella</name>
    <dbReference type="NCBI Taxonomy" id="1048955"/>
    <lineage>
        <taxon>Eukaryota</taxon>
        <taxon>Fungi</taxon>
        <taxon>Dikarya</taxon>
        <taxon>Ascomycota</taxon>
        <taxon>Pezizomycotina</taxon>
        <taxon>Dothideomycetes</taxon>
        <taxon>Pleosporomycetidae</taxon>
        <taxon>Venturiales</taxon>
        <taxon>Cylindrosympodiaceae</taxon>
        <taxon>Tothia</taxon>
    </lineage>
</organism>
<name>A0A9P4TY25_9PEZI</name>
<feature type="signal peptide" evidence="2">
    <location>
        <begin position="1"/>
        <end position="24"/>
    </location>
</feature>
<evidence type="ECO:0000256" key="1">
    <source>
        <dbReference type="SAM" id="MobiDB-lite"/>
    </source>
</evidence>
<keyword evidence="4" id="KW-1185">Reference proteome</keyword>
<dbReference type="AlphaFoldDB" id="A0A9P4TY25"/>
<gene>
    <name evidence="3" type="ORF">EJ08DRAFT_661139</name>
</gene>
<evidence type="ECO:0000256" key="2">
    <source>
        <dbReference type="SAM" id="SignalP"/>
    </source>
</evidence>
<proteinExistence type="predicted"/>
<protein>
    <submittedName>
        <fullName evidence="3">Uncharacterized protein</fullName>
    </submittedName>
</protein>
<dbReference type="EMBL" id="MU007041">
    <property type="protein sequence ID" value="KAF2430175.1"/>
    <property type="molecule type" value="Genomic_DNA"/>
</dbReference>
<dbReference type="Proteomes" id="UP000800235">
    <property type="component" value="Unassembled WGS sequence"/>
</dbReference>
<comment type="caution">
    <text evidence="3">The sequence shown here is derived from an EMBL/GenBank/DDBJ whole genome shotgun (WGS) entry which is preliminary data.</text>
</comment>
<evidence type="ECO:0000313" key="4">
    <source>
        <dbReference type="Proteomes" id="UP000800235"/>
    </source>
</evidence>